<evidence type="ECO:0000313" key="1">
    <source>
        <dbReference type="EMBL" id="KAF3221126.1"/>
    </source>
</evidence>
<accession>A0A7C8QQG5</accession>
<evidence type="ECO:0000313" key="2">
    <source>
        <dbReference type="Proteomes" id="UP000472727"/>
    </source>
</evidence>
<dbReference type="Proteomes" id="UP000472727">
    <property type="component" value="Unassembled WGS sequence"/>
</dbReference>
<dbReference type="AlphaFoldDB" id="A0A7C8QQG5"/>
<name>A0A7C8QQG5_ORBOL</name>
<protein>
    <submittedName>
        <fullName evidence="1">Uncharacterized protein</fullName>
    </submittedName>
</protein>
<dbReference type="EMBL" id="WIWS01000030">
    <property type="protein sequence ID" value="KAF3221126.1"/>
    <property type="molecule type" value="Genomic_DNA"/>
</dbReference>
<reference evidence="1 2" key="1">
    <citation type="submission" date="2019-06" db="EMBL/GenBank/DDBJ databases">
        <authorList>
            <person name="Palmer J.M."/>
        </authorList>
    </citation>
    <scope>NUCLEOTIDE SEQUENCE [LARGE SCALE GENOMIC DNA]</scope>
    <source>
        <strain evidence="1 2">TWF106</strain>
    </source>
</reference>
<comment type="caution">
    <text evidence="1">The sequence shown here is derived from an EMBL/GenBank/DDBJ whole genome shotgun (WGS) entry which is preliminary data.</text>
</comment>
<organism evidence="1 2">
    <name type="scientific">Orbilia oligospora</name>
    <name type="common">Nematode-trapping fungus</name>
    <name type="synonym">Arthrobotrys oligospora</name>
    <dbReference type="NCBI Taxonomy" id="2813651"/>
    <lineage>
        <taxon>Eukaryota</taxon>
        <taxon>Fungi</taxon>
        <taxon>Dikarya</taxon>
        <taxon>Ascomycota</taxon>
        <taxon>Pezizomycotina</taxon>
        <taxon>Orbiliomycetes</taxon>
        <taxon>Orbiliales</taxon>
        <taxon>Orbiliaceae</taxon>
        <taxon>Orbilia</taxon>
    </lineage>
</organism>
<proteinExistence type="predicted"/>
<sequence>MHQMIRGILYEWLEGLARLCSGVKNYKPNQGMDVRSSGQDKDTIKTRESRYSSFQSINSTKVDVEIDFRTSTDVMQPRSAYRPSWWRKDRDMEFQCCGPGDRTSLVGVIGPSYSFLQQASGEGTKLLSTADSRDMSMPDPNETPARLDTHFSYSIDTTSFPQIGAPAIPQIKAPGNFSRKYPGYGANMDSLTLTKSACRNRCDYHPIGKRVTRKANSRGPPMYKRPLYITGDLWKCTIDRPGSCSSEAPSSDEDSVTESRKEICAKNYTTHDTRPAEKLQRLIENRRKVELRIQNNVEANEGCESGGTNTQDLVALKEHWMNEKEFWCHFRSYDLNRLAQNGVELKQLREVYDSEMRSTLILMPL</sequence>
<gene>
    <name evidence="1" type="ORF">TWF106_006451</name>
</gene>